<dbReference type="RefSeq" id="WP_338881582.1">
    <property type="nucleotide sequence ID" value="NZ_CP148753.1"/>
</dbReference>
<evidence type="ECO:0000313" key="2">
    <source>
        <dbReference type="EMBL" id="WXR76603.1"/>
    </source>
</evidence>
<feature type="domain" description="Glycine-rich" evidence="1">
    <location>
        <begin position="164"/>
        <end position="320"/>
    </location>
</feature>
<evidence type="ECO:0000259" key="1">
    <source>
        <dbReference type="Pfam" id="PF21722"/>
    </source>
</evidence>
<protein>
    <submittedName>
        <fullName evidence="2">Glycine-rich domain-containing protein</fullName>
    </submittedName>
</protein>
<name>A0ABZ2S6J3_9BURK</name>
<accession>A0ABZ2S6J3</accession>
<organism evidence="2 3">
    <name type="scientific">Achromobacter veterisilvae</name>
    <dbReference type="NCBI Taxonomy" id="2069367"/>
    <lineage>
        <taxon>Bacteria</taxon>
        <taxon>Pseudomonadati</taxon>
        <taxon>Pseudomonadota</taxon>
        <taxon>Betaproteobacteria</taxon>
        <taxon>Burkholderiales</taxon>
        <taxon>Alcaligenaceae</taxon>
        <taxon>Achromobacter</taxon>
    </lineage>
</organism>
<evidence type="ECO:0000313" key="3">
    <source>
        <dbReference type="Proteomes" id="UP001456224"/>
    </source>
</evidence>
<dbReference type="Proteomes" id="UP001456224">
    <property type="component" value="Chromosome"/>
</dbReference>
<dbReference type="EMBL" id="CP148753">
    <property type="protein sequence ID" value="WXR76603.1"/>
    <property type="molecule type" value="Genomic_DNA"/>
</dbReference>
<keyword evidence="3" id="KW-1185">Reference proteome</keyword>
<sequence>MTQERTSVSTTPPLPGLELVQQINEALATVASDFAGDDDPAALAMPYARWADTGTGRWRMRNAAGTAWIDLGPLAAEDAVPVDGAVLASQAWVLARTMPTFLAGTEPTTNAGDIWINGVGACRWDAGDARYWLIPTYTNSILVTASGTVARPGAYVKYGQWDGCGGGGSGGRGSTVGSGRSSGGGGGAAIFREAFTFSDTPMSITIGAGGAGPGGASSPTAGNDGGATVFNGVTLGGGKAGASSNTLNVEGGEGGTSASPRTVPGQFGDYASTSNLLSSGGSSGFGFGLGGRNGRPNTTGTAWPEGYGAGSGGVGGSNTNAAASGFIRIWY</sequence>
<dbReference type="Pfam" id="PF21722">
    <property type="entry name" value="Gly_rich_2"/>
    <property type="match status" value="1"/>
</dbReference>
<proteinExistence type="predicted"/>
<dbReference type="InterPro" id="IPR049304">
    <property type="entry name" value="Gly_rich_dom"/>
</dbReference>
<gene>
    <name evidence="2" type="ORF">WHX56_14230</name>
</gene>
<reference evidence="2 3" key="1">
    <citation type="submission" date="2024-03" db="EMBL/GenBank/DDBJ databases">
        <title>Reference genomes for the five species model microbial community.</title>
        <authorList>
            <person name="Padfield D."/>
        </authorList>
    </citation>
    <scope>NUCLEOTIDE SEQUENCE [LARGE SCALE GENOMIC DNA]</scope>
    <source>
        <strain evidence="2 3">AB1</strain>
    </source>
</reference>